<proteinExistence type="predicted"/>
<name>A0ABP1R7Z6_9HEXA</name>
<keyword evidence="2" id="KW-1185">Reference proteome</keyword>
<accession>A0ABP1R7Z6</accession>
<dbReference type="EMBL" id="CAXLJM020000057">
    <property type="protein sequence ID" value="CAL8118651.1"/>
    <property type="molecule type" value="Genomic_DNA"/>
</dbReference>
<evidence type="ECO:0000313" key="2">
    <source>
        <dbReference type="Proteomes" id="UP001642540"/>
    </source>
</evidence>
<evidence type="ECO:0000313" key="1">
    <source>
        <dbReference type="EMBL" id="CAL8118651.1"/>
    </source>
</evidence>
<comment type="caution">
    <text evidence="1">The sequence shown here is derived from an EMBL/GenBank/DDBJ whole genome shotgun (WGS) entry which is preliminary data.</text>
</comment>
<reference evidence="1 2" key="1">
    <citation type="submission" date="2024-08" db="EMBL/GenBank/DDBJ databases">
        <authorList>
            <person name="Cucini C."/>
            <person name="Frati F."/>
        </authorList>
    </citation>
    <scope>NUCLEOTIDE SEQUENCE [LARGE SCALE GENOMIC DNA]</scope>
</reference>
<dbReference type="Proteomes" id="UP001642540">
    <property type="component" value="Unassembled WGS sequence"/>
</dbReference>
<protein>
    <submittedName>
        <fullName evidence="1">Uncharacterized protein</fullName>
    </submittedName>
</protein>
<organism evidence="1 2">
    <name type="scientific">Orchesella dallaii</name>
    <dbReference type="NCBI Taxonomy" id="48710"/>
    <lineage>
        <taxon>Eukaryota</taxon>
        <taxon>Metazoa</taxon>
        <taxon>Ecdysozoa</taxon>
        <taxon>Arthropoda</taxon>
        <taxon>Hexapoda</taxon>
        <taxon>Collembola</taxon>
        <taxon>Entomobryomorpha</taxon>
        <taxon>Entomobryoidea</taxon>
        <taxon>Orchesellidae</taxon>
        <taxon>Orchesellinae</taxon>
        <taxon>Orchesella</taxon>
    </lineage>
</organism>
<sequence length="657" mass="74459">MNSIAFTLFFYNTFIIREIFASGKLTLITEDGLESTIHSTRCNAGIYLKTPQVFTCACITGVWAFYEKYCDKPSLIVGGDGFCFGLSNIPVRQVIIVGNYRSSLKPSITHFEEKFLLSTGFFSDKKQEVSEDVLGPWVTVTDMEWTLHSDEGETMCLQATVPKKRIFCVFEDALGKVLDNPKWKVVTQISQGCNSANTVKADNCFEIRASNDRSSCSTQYKPAPLAAGCLDPANPACGWIDNYAPLHIPGYIRKPEEVKGHGKGHDWFLVPPTSSPQSDNRSLWAVTPPITDPNLGRQIDLWSSSSSSSQEFWLPIHIKEAPEPPKPVKCEEMTRDSVKEYWIAPESSACAKTINEAIFTRQLERFASKMLDDMFDTRLHSLEQMSQLLFHSRDIMKKTCDSQYVPPEVFDVAANAFKMFVSEDFLYGVEGVDWVSFERILKSLIKCSNRAKPFVFETEKLGCDVKKITGTLILPGETVNVSIPDNGKSRHFEPLIETTWKMFLNAHSYCFQDFQFSNDHHHFSVLFLELFSRSIYENWIEPLQKKDLYKFIVPNYQILPEIMENMDNCVAATNHVSKCPAWLARSSPIAKSIVNTPAASASSSVSGRKRKKRATSKWISEMVDSRVRAKIWEGTAYCLRTMEDPIHLRLNKCDEVF</sequence>
<gene>
    <name evidence="1" type="ORF">ODALV1_LOCUS18229</name>
</gene>